<feature type="domain" description="PBP" evidence="3">
    <location>
        <begin position="38"/>
        <end position="303"/>
    </location>
</feature>
<dbReference type="Pfam" id="PF12849">
    <property type="entry name" value="PBP_like_2"/>
    <property type="match status" value="1"/>
</dbReference>
<dbReference type="AlphaFoldDB" id="A0A4R6EES3"/>
<dbReference type="OrthoDB" id="9801510at2"/>
<dbReference type="PANTHER" id="PTHR42996">
    <property type="entry name" value="PHOSPHATE-BINDING PROTEIN PSTS"/>
    <property type="match status" value="1"/>
</dbReference>
<evidence type="ECO:0000313" key="5">
    <source>
        <dbReference type="Proteomes" id="UP000295129"/>
    </source>
</evidence>
<comment type="similarity">
    <text evidence="1">Belongs to the PstS family.</text>
</comment>
<feature type="chain" id="PRO_5020216842" evidence="2">
    <location>
        <begin position="28"/>
        <end position="370"/>
    </location>
</feature>
<evidence type="ECO:0000256" key="2">
    <source>
        <dbReference type="SAM" id="SignalP"/>
    </source>
</evidence>
<evidence type="ECO:0000259" key="3">
    <source>
        <dbReference type="Pfam" id="PF12849"/>
    </source>
</evidence>
<organism evidence="4 5">
    <name type="scientific">Azoarcus indigens</name>
    <dbReference type="NCBI Taxonomy" id="29545"/>
    <lineage>
        <taxon>Bacteria</taxon>
        <taxon>Pseudomonadati</taxon>
        <taxon>Pseudomonadota</taxon>
        <taxon>Betaproteobacteria</taxon>
        <taxon>Rhodocyclales</taxon>
        <taxon>Zoogloeaceae</taxon>
        <taxon>Azoarcus</taxon>
    </lineage>
</organism>
<proteinExistence type="inferred from homology"/>
<accession>A0A4R6EES3</accession>
<gene>
    <name evidence="4" type="ORF">C7389_10380</name>
</gene>
<keyword evidence="5" id="KW-1185">Reference proteome</keyword>
<protein>
    <submittedName>
        <fullName evidence="4">Phosphate ABC transporter substrate-binding protein (PhoT family)</fullName>
    </submittedName>
</protein>
<evidence type="ECO:0000256" key="1">
    <source>
        <dbReference type="ARBA" id="ARBA00008725"/>
    </source>
</evidence>
<feature type="signal peptide" evidence="2">
    <location>
        <begin position="1"/>
        <end position="27"/>
    </location>
</feature>
<name>A0A4R6EES3_9RHOO</name>
<dbReference type="RefSeq" id="WP_133588931.1">
    <property type="nucleotide sequence ID" value="NZ_SNVV01000003.1"/>
</dbReference>
<dbReference type="EMBL" id="SNVV01000003">
    <property type="protein sequence ID" value="TDN55748.1"/>
    <property type="molecule type" value="Genomic_DNA"/>
</dbReference>
<reference evidence="4 5" key="1">
    <citation type="submission" date="2019-03" db="EMBL/GenBank/DDBJ databases">
        <title>Genomic Encyclopedia of Type Strains, Phase IV (KMG-IV): sequencing the most valuable type-strain genomes for metagenomic binning, comparative biology and taxonomic classification.</title>
        <authorList>
            <person name="Goeker M."/>
        </authorList>
    </citation>
    <scope>NUCLEOTIDE SEQUENCE [LARGE SCALE GENOMIC DNA]</scope>
    <source>
        <strain evidence="4 5">DSM 12121</strain>
    </source>
</reference>
<dbReference type="SUPFAM" id="SSF53850">
    <property type="entry name" value="Periplasmic binding protein-like II"/>
    <property type="match status" value="1"/>
</dbReference>
<evidence type="ECO:0000313" key="4">
    <source>
        <dbReference type="EMBL" id="TDN55748.1"/>
    </source>
</evidence>
<dbReference type="InterPro" id="IPR050962">
    <property type="entry name" value="Phosphate-bind_PstS"/>
</dbReference>
<dbReference type="Proteomes" id="UP000295129">
    <property type="component" value="Unassembled WGS sequence"/>
</dbReference>
<sequence length="370" mass="37725">MNANLKAKLLSAVVVSALSAMAGSAAAQTVVGGGATLPQELYADILPANFTYTGTGSGTGKTAFLNNNAAGFGGSGSVHFAGSDSALTSTELSSYLSAHLTAWGRIAQIPVVATSVVLPYKRSGISNLDLSDAKVCAIYSNTTGGQTWGQVRGTSDTTPVAVVYRSDNSGTTELFSRYLVAACPTSGFTVSNNFATVVAGAVGSIPSHWVAASGSSGVKAAMATDGRTAYLSPDSDYLGTNNAVVAKINGYLPDAASIQAALPAAPAAAQYGNPLAWAPAYSKPASSYPIFGLTYLLVAQCYQSSAIKDDIVDFLNDLNDLNREVAANAIDQHNFVKLPLAWNDAIEAAFLSSSSTSIGNSSTCGTAGRP</sequence>
<keyword evidence="2" id="KW-0732">Signal</keyword>
<comment type="caution">
    <text evidence="4">The sequence shown here is derived from an EMBL/GenBank/DDBJ whole genome shotgun (WGS) entry which is preliminary data.</text>
</comment>
<dbReference type="PANTHER" id="PTHR42996:SF1">
    <property type="entry name" value="PHOSPHATE-BINDING PROTEIN PSTS"/>
    <property type="match status" value="1"/>
</dbReference>
<dbReference type="Gene3D" id="3.40.190.10">
    <property type="entry name" value="Periplasmic binding protein-like II"/>
    <property type="match status" value="2"/>
</dbReference>
<dbReference type="InterPro" id="IPR024370">
    <property type="entry name" value="PBP_domain"/>
</dbReference>